<evidence type="ECO:0000259" key="4">
    <source>
        <dbReference type="PROSITE" id="PS51747"/>
    </source>
</evidence>
<dbReference type="OrthoDB" id="5956704at2759"/>
<dbReference type="GO" id="GO:0003723">
    <property type="term" value="F:RNA binding"/>
    <property type="evidence" value="ECO:0007669"/>
    <property type="project" value="TreeGrafter"/>
</dbReference>
<dbReference type="AlphaFoldDB" id="A0A850ZI65"/>
<evidence type="ECO:0000256" key="3">
    <source>
        <dbReference type="ARBA" id="ARBA00022801"/>
    </source>
</evidence>
<dbReference type="GO" id="GO:0005737">
    <property type="term" value="C:cytoplasm"/>
    <property type="evidence" value="ECO:0007669"/>
    <property type="project" value="TreeGrafter"/>
</dbReference>
<dbReference type="InterPro" id="IPR050610">
    <property type="entry name" value="APOBEC_Cyt_Deaminase"/>
</dbReference>
<dbReference type="PROSITE" id="PS51747">
    <property type="entry name" value="CYT_DCMP_DEAMINASES_2"/>
    <property type="match status" value="1"/>
</dbReference>
<evidence type="ECO:0000256" key="1">
    <source>
        <dbReference type="ARBA" id="ARBA00001947"/>
    </source>
</evidence>
<comment type="cofactor">
    <cofactor evidence="1">
        <name>Zn(2+)</name>
        <dbReference type="ChEBI" id="CHEBI:29105"/>
    </cofactor>
</comment>
<accession>A0A850ZI65</accession>
<feature type="non-terminal residue" evidence="5">
    <location>
        <position position="76"/>
    </location>
</feature>
<proteinExistence type="predicted"/>
<dbReference type="GO" id="GO:0004126">
    <property type="term" value="F:cytidine deaminase activity"/>
    <property type="evidence" value="ECO:0007669"/>
    <property type="project" value="TreeGrafter"/>
</dbReference>
<dbReference type="PANTHER" id="PTHR13857">
    <property type="entry name" value="MRNA EDITING ENZYME"/>
    <property type="match status" value="1"/>
</dbReference>
<organism evidence="5 6">
    <name type="scientific">Tichodroma muraria</name>
    <dbReference type="NCBI Taxonomy" id="237442"/>
    <lineage>
        <taxon>Eukaryota</taxon>
        <taxon>Metazoa</taxon>
        <taxon>Chordata</taxon>
        <taxon>Craniata</taxon>
        <taxon>Vertebrata</taxon>
        <taxon>Euteleostomi</taxon>
        <taxon>Archelosauria</taxon>
        <taxon>Archosauria</taxon>
        <taxon>Dinosauria</taxon>
        <taxon>Saurischia</taxon>
        <taxon>Theropoda</taxon>
        <taxon>Coelurosauria</taxon>
        <taxon>Aves</taxon>
        <taxon>Neognathae</taxon>
        <taxon>Neoaves</taxon>
        <taxon>Telluraves</taxon>
        <taxon>Australaves</taxon>
        <taxon>Passeriformes</taxon>
        <taxon>Sittidae</taxon>
        <taxon>Tichodroma</taxon>
    </lineage>
</organism>
<keyword evidence="3" id="KW-0378">Hydrolase</keyword>
<dbReference type="PANTHER" id="PTHR13857:SF26">
    <property type="entry name" value="C-U-EDITING ENZYME APOBEC-1"/>
    <property type="match status" value="1"/>
</dbReference>
<evidence type="ECO:0000313" key="6">
    <source>
        <dbReference type="Proteomes" id="UP000629438"/>
    </source>
</evidence>
<reference evidence="5" key="1">
    <citation type="submission" date="2019-09" db="EMBL/GenBank/DDBJ databases">
        <title>Bird 10,000 Genomes (B10K) Project - Family phase.</title>
        <authorList>
            <person name="Zhang G."/>
        </authorList>
    </citation>
    <scope>NUCLEOTIDE SEQUENCE</scope>
    <source>
        <strain evidence="5">B10K-DU-012-47</strain>
    </source>
</reference>
<name>A0A850ZI65_9PASS</name>
<dbReference type="Gene3D" id="3.40.140.10">
    <property type="entry name" value="Cytidine Deaminase, domain 2"/>
    <property type="match status" value="1"/>
</dbReference>
<keyword evidence="6" id="KW-1185">Reference proteome</keyword>
<dbReference type="Proteomes" id="UP000629438">
    <property type="component" value="Unassembled WGS sequence"/>
</dbReference>
<feature type="domain" description="CMP/dCMP-type deaminase" evidence="4">
    <location>
        <begin position="1"/>
        <end position="52"/>
    </location>
</feature>
<dbReference type="EMBL" id="WAAG01078217">
    <property type="protein sequence ID" value="NWI05693.1"/>
    <property type="molecule type" value="Genomic_DNA"/>
</dbReference>
<keyword evidence="2" id="KW-0479">Metal-binding</keyword>
<comment type="caution">
    <text evidence="5">The sequence shown here is derived from an EMBL/GenBank/DDBJ whole genome shotgun (WGS) entry which is preliminary data.</text>
</comment>
<protein>
    <submittedName>
        <fullName evidence="5">ABEC1 enzyme</fullName>
    </submittedName>
</protein>
<sequence>NITWYLSWSPCWSCCDIIQDFLERQPNVDIDIRVARLYYPHDARNRRGLRELASLQGVTIQVMEKEDYRYCWETFV</sequence>
<dbReference type="GO" id="GO:0046872">
    <property type="term" value="F:metal ion binding"/>
    <property type="evidence" value="ECO:0007669"/>
    <property type="project" value="UniProtKB-KW"/>
</dbReference>
<dbReference type="GO" id="GO:0005634">
    <property type="term" value="C:nucleus"/>
    <property type="evidence" value="ECO:0007669"/>
    <property type="project" value="TreeGrafter"/>
</dbReference>
<evidence type="ECO:0000256" key="2">
    <source>
        <dbReference type="ARBA" id="ARBA00022723"/>
    </source>
</evidence>
<gene>
    <name evidence="5" type="primary">Apobec1_1</name>
    <name evidence="5" type="ORF">TICMUR_R02024</name>
</gene>
<dbReference type="GO" id="GO:0016554">
    <property type="term" value="P:cytidine to uridine editing"/>
    <property type="evidence" value="ECO:0007669"/>
    <property type="project" value="TreeGrafter"/>
</dbReference>
<dbReference type="InterPro" id="IPR002125">
    <property type="entry name" value="CMP_dCMP_dom"/>
</dbReference>
<dbReference type="Pfam" id="PF18775">
    <property type="entry name" value="APOBEC4"/>
    <property type="match status" value="1"/>
</dbReference>
<feature type="non-terminal residue" evidence="5">
    <location>
        <position position="1"/>
    </location>
</feature>
<evidence type="ECO:0000313" key="5">
    <source>
        <dbReference type="EMBL" id="NWI05693.1"/>
    </source>
</evidence>